<proteinExistence type="predicted"/>
<dbReference type="SFLD" id="SFLDG01067">
    <property type="entry name" value="SPASM/twitch_domain_containing"/>
    <property type="match status" value="1"/>
</dbReference>
<accession>A0A3M6EY78</accession>
<evidence type="ECO:0000259" key="6">
    <source>
        <dbReference type="Pfam" id="PF04055"/>
    </source>
</evidence>
<keyword evidence="3" id="KW-0479">Metal-binding</keyword>
<name>A0A3M6EY78_9PSED</name>
<sequence>MPCRILRSLYLRANGEIPCDDDFGEQMNLGWVQKNVKFSPTEIFSNEKYQAIEEAFISGGMPWGRICNHCALNRPTDPVDNHLRAKVISYFQIETTLACGLGCPGCSRSKQIRLRPGPHTLDMSRLKNLVDGLTYEGYVVHNIEYCGQGEPLDHPNFKGIVQITREAYPSAKQRLITNGNHDFAEKVSGEFIDEIMVSIDGAYQSSYEKYRIGGSFEKALKFTKDAKAFNPLQNIVWKYILFEHNDSEQEIEYAEKLAQTIGVDRLQFVRTHSIGKSLNWENKVLPLKWVGSVDTSTPLVERQSAQ</sequence>
<dbReference type="InterPro" id="IPR050377">
    <property type="entry name" value="Radical_SAM_PqqE_MftC-like"/>
</dbReference>
<dbReference type="Pfam" id="PF04055">
    <property type="entry name" value="Radical_SAM"/>
    <property type="match status" value="1"/>
</dbReference>
<keyword evidence="5" id="KW-0411">Iron-sulfur</keyword>
<reference evidence="7 8" key="1">
    <citation type="submission" date="2018-08" db="EMBL/GenBank/DDBJ databases">
        <title>Recombination of ecologically and evolutionarily significant loci maintains genetic cohesion in the Pseudomonas syringae species complex.</title>
        <authorList>
            <person name="Dillon M."/>
            <person name="Thakur S."/>
            <person name="Almeida R.N.D."/>
            <person name="Weir B.S."/>
            <person name="Guttman D.S."/>
        </authorList>
    </citation>
    <scope>NUCLEOTIDE SEQUENCE [LARGE SCALE GENOMIC DNA]</scope>
    <source>
        <strain evidence="7 8">ICMP 7496</strain>
    </source>
</reference>
<dbReference type="Proteomes" id="UP000269872">
    <property type="component" value="Unassembled WGS sequence"/>
</dbReference>
<organism evidence="7 8">
    <name type="scientific">Pseudomonas caricapapayae</name>
    <dbReference type="NCBI Taxonomy" id="46678"/>
    <lineage>
        <taxon>Bacteria</taxon>
        <taxon>Pseudomonadati</taxon>
        <taxon>Pseudomonadota</taxon>
        <taxon>Gammaproteobacteria</taxon>
        <taxon>Pseudomonadales</taxon>
        <taxon>Pseudomonadaceae</taxon>
        <taxon>Pseudomonas</taxon>
    </lineage>
</organism>
<keyword evidence="4" id="KW-0408">Iron</keyword>
<dbReference type="SFLD" id="SFLDS00029">
    <property type="entry name" value="Radical_SAM"/>
    <property type="match status" value="1"/>
</dbReference>
<evidence type="ECO:0000256" key="5">
    <source>
        <dbReference type="ARBA" id="ARBA00023014"/>
    </source>
</evidence>
<dbReference type="EMBL" id="RBUY01000152">
    <property type="protein sequence ID" value="RMV72706.1"/>
    <property type="molecule type" value="Genomic_DNA"/>
</dbReference>
<evidence type="ECO:0000313" key="7">
    <source>
        <dbReference type="EMBL" id="RMV72706.1"/>
    </source>
</evidence>
<dbReference type="GO" id="GO:0046872">
    <property type="term" value="F:metal ion binding"/>
    <property type="evidence" value="ECO:0007669"/>
    <property type="project" value="UniProtKB-KW"/>
</dbReference>
<dbReference type="InterPro" id="IPR058240">
    <property type="entry name" value="rSAM_sf"/>
</dbReference>
<evidence type="ECO:0000256" key="1">
    <source>
        <dbReference type="ARBA" id="ARBA00001966"/>
    </source>
</evidence>
<keyword evidence="2" id="KW-0949">S-adenosyl-L-methionine</keyword>
<dbReference type="AlphaFoldDB" id="A0A3M6EY78"/>
<feature type="domain" description="Radical SAM core" evidence="6">
    <location>
        <begin position="93"/>
        <end position="230"/>
    </location>
</feature>
<comment type="cofactor">
    <cofactor evidence="1">
        <name>[4Fe-4S] cluster</name>
        <dbReference type="ChEBI" id="CHEBI:49883"/>
    </cofactor>
</comment>
<gene>
    <name evidence="7" type="ORF">ALP05_02686</name>
</gene>
<dbReference type="InterPro" id="IPR007197">
    <property type="entry name" value="rSAM"/>
</dbReference>
<evidence type="ECO:0000313" key="8">
    <source>
        <dbReference type="Proteomes" id="UP000269872"/>
    </source>
</evidence>
<dbReference type="Gene3D" id="3.20.20.70">
    <property type="entry name" value="Aldolase class I"/>
    <property type="match status" value="1"/>
</dbReference>
<evidence type="ECO:0000256" key="2">
    <source>
        <dbReference type="ARBA" id="ARBA00022691"/>
    </source>
</evidence>
<evidence type="ECO:0000256" key="4">
    <source>
        <dbReference type="ARBA" id="ARBA00023004"/>
    </source>
</evidence>
<dbReference type="PANTHER" id="PTHR11228">
    <property type="entry name" value="RADICAL SAM DOMAIN PROTEIN"/>
    <property type="match status" value="1"/>
</dbReference>
<dbReference type="GO" id="GO:0051536">
    <property type="term" value="F:iron-sulfur cluster binding"/>
    <property type="evidence" value="ECO:0007669"/>
    <property type="project" value="UniProtKB-KW"/>
</dbReference>
<dbReference type="GO" id="GO:0003824">
    <property type="term" value="F:catalytic activity"/>
    <property type="evidence" value="ECO:0007669"/>
    <property type="project" value="InterPro"/>
</dbReference>
<comment type="caution">
    <text evidence="7">The sequence shown here is derived from an EMBL/GenBank/DDBJ whole genome shotgun (WGS) entry which is preliminary data.</text>
</comment>
<protein>
    <submittedName>
        <fullName evidence="7">Radical SAM domain protein</fullName>
    </submittedName>
</protein>
<evidence type="ECO:0000256" key="3">
    <source>
        <dbReference type="ARBA" id="ARBA00022723"/>
    </source>
</evidence>
<dbReference type="SUPFAM" id="SSF102114">
    <property type="entry name" value="Radical SAM enzymes"/>
    <property type="match status" value="1"/>
</dbReference>
<dbReference type="PANTHER" id="PTHR11228:SF7">
    <property type="entry name" value="PQQA PEPTIDE CYCLASE"/>
    <property type="match status" value="1"/>
</dbReference>
<dbReference type="InterPro" id="IPR013785">
    <property type="entry name" value="Aldolase_TIM"/>
</dbReference>
<dbReference type="RefSeq" id="WP_122340849.1">
    <property type="nucleotide sequence ID" value="NZ_RBUY01000152.1"/>
</dbReference>
<dbReference type="CDD" id="cd01335">
    <property type="entry name" value="Radical_SAM"/>
    <property type="match status" value="1"/>
</dbReference>